<dbReference type="EMBL" id="CP017075">
    <property type="protein sequence ID" value="AOR76547.1"/>
    <property type="molecule type" value="Genomic_DNA"/>
</dbReference>
<accession>A0A1D8A353</accession>
<dbReference type="KEGG" id="nre:BES08_07155"/>
<keyword evidence="2" id="KW-1185">Reference proteome</keyword>
<dbReference type="AlphaFoldDB" id="A0A1D8A353"/>
<evidence type="ECO:0000313" key="1">
    <source>
        <dbReference type="EMBL" id="AOR76547.1"/>
    </source>
</evidence>
<sequence>MFDFKQFAGLSFVAEGDLWAPERTGDYSTDCATGRRHAAELIEFMHQSGNAPIFGSVIRRITEKGQFDGVETGFCAQFGITLLGAVAS</sequence>
<reference evidence="2" key="1">
    <citation type="journal article" date="2017" name="J. Biotechnol.">
        <title>Complete genome sequence of Novosphingobium resinovorum SA1, a versatile xenobiotic-degrading bacterium capable of utilizing sulfanilic acid.</title>
        <authorList>
            <person name="Hegedus B."/>
            <person name="Kos P.B."/>
            <person name="Balint B."/>
            <person name="Maroti G."/>
            <person name="Gan H.M."/>
            <person name="Perei K."/>
            <person name="Rakhely G."/>
        </authorList>
    </citation>
    <scope>NUCLEOTIDE SEQUENCE [LARGE SCALE GENOMIC DNA]</scope>
    <source>
        <strain evidence="2">SA1</strain>
    </source>
</reference>
<name>A0A1D8A353_9SPHN</name>
<gene>
    <name evidence="1" type="ORF">BES08_07155</name>
</gene>
<organism evidence="1 2">
    <name type="scientific">Novosphingobium resinovorum</name>
    <dbReference type="NCBI Taxonomy" id="158500"/>
    <lineage>
        <taxon>Bacteria</taxon>
        <taxon>Pseudomonadati</taxon>
        <taxon>Pseudomonadota</taxon>
        <taxon>Alphaproteobacteria</taxon>
        <taxon>Sphingomonadales</taxon>
        <taxon>Sphingomonadaceae</taxon>
        <taxon>Novosphingobium</taxon>
    </lineage>
</organism>
<dbReference type="OrthoDB" id="8404789at2"/>
<dbReference type="RefSeq" id="WP_069707958.1">
    <property type="nucleotide sequence ID" value="NZ_CP017075.1"/>
</dbReference>
<evidence type="ECO:0000313" key="2">
    <source>
        <dbReference type="Proteomes" id="UP000094626"/>
    </source>
</evidence>
<protein>
    <submittedName>
        <fullName evidence="1">Uncharacterized protein</fullName>
    </submittedName>
</protein>
<proteinExistence type="predicted"/>
<dbReference type="Proteomes" id="UP000094626">
    <property type="component" value="Chromosome"/>
</dbReference>